<name>A0A7R8XEV5_9CRUS</name>
<dbReference type="InterPro" id="IPR001245">
    <property type="entry name" value="Ser-Thr/Tyr_kinase_cat_dom"/>
</dbReference>
<dbReference type="GO" id="GO:0043121">
    <property type="term" value="F:neurotrophin binding"/>
    <property type="evidence" value="ECO:0007669"/>
    <property type="project" value="TreeGrafter"/>
</dbReference>
<feature type="domain" description="Protein kinase" evidence="9">
    <location>
        <begin position="87"/>
        <end position="406"/>
    </location>
</feature>
<dbReference type="PRINTS" id="PR00109">
    <property type="entry name" value="TYRKINASE"/>
</dbReference>
<dbReference type="PROSITE" id="PS00109">
    <property type="entry name" value="PROTEIN_KINASE_TYR"/>
    <property type="match status" value="1"/>
</dbReference>
<evidence type="ECO:0000259" key="9">
    <source>
        <dbReference type="PROSITE" id="PS50011"/>
    </source>
</evidence>
<keyword evidence="4" id="KW-0418">Kinase</keyword>
<dbReference type="PROSITE" id="PS00239">
    <property type="entry name" value="RECEPTOR_TYR_KIN_II"/>
    <property type="match status" value="1"/>
</dbReference>
<dbReference type="InterPro" id="IPR002011">
    <property type="entry name" value="Tyr_kinase_rcpt_2_CS"/>
</dbReference>
<reference evidence="10" key="1">
    <citation type="submission" date="2020-11" db="EMBL/GenBank/DDBJ databases">
        <authorList>
            <person name="Tran Van P."/>
        </authorList>
    </citation>
    <scope>NUCLEOTIDE SEQUENCE</scope>
</reference>
<dbReference type="Gene3D" id="1.10.510.10">
    <property type="entry name" value="Transferase(Phosphotransferase) domain 1"/>
    <property type="match status" value="1"/>
</dbReference>
<dbReference type="PROSITE" id="PS50011">
    <property type="entry name" value="PROTEIN_KINASE_DOM"/>
    <property type="match status" value="1"/>
</dbReference>
<dbReference type="GO" id="GO:0043235">
    <property type="term" value="C:receptor complex"/>
    <property type="evidence" value="ECO:0007669"/>
    <property type="project" value="TreeGrafter"/>
</dbReference>
<evidence type="ECO:0000256" key="5">
    <source>
        <dbReference type="ARBA" id="ARBA00022840"/>
    </source>
</evidence>
<accession>A0A7R8XEV5</accession>
<dbReference type="AlphaFoldDB" id="A0A7R8XEV5"/>
<dbReference type="GO" id="GO:0005030">
    <property type="term" value="F:neurotrophin receptor activity"/>
    <property type="evidence" value="ECO:0007669"/>
    <property type="project" value="TreeGrafter"/>
</dbReference>
<dbReference type="EMBL" id="LR901311">
    <property type="protein sequence ID" value="CAD7248321.1"/>
    <property type="molecule type" value="Genomic_DNA"/>
</dbReference>
<dbReference type="InterPro" id="IPR000719">
    <property type="entry name" value="Prot_kinase_dom"/>
</dbReference>
<evidence type="ECO:0000256" key="2">
    <source>
        <dbReference type="ARBA" id="ARBA00022679"/>
    </source>
</evidence>
<evidence type="ECO:0000256" key="6">
    <source>
        <dbReference type="ARBA" id="ARBA00023137"/>
    </source>
</evidence>
<keyword evidence="2" id="KW-0808">Transferase</keyword>
<organism evidence="10">
    <name type="scientific">Darwinula stevensoni</name>
    <dbReference type="NCBI Taxonomy" id="69355"/>
    <lineage>
        <taxon>Eukaryota</taxon>
        <taxon>Metazoa</taxon>
        <taxon>Ecdysozoa</taxon>
        <taxon>Arthropoda</taxon>
        <taxon>Crustacea</taxon>
        <taxon>Oligostraca</taxon>
        <taxon>Ostracoda</taxon>
        <taxon>Podocopa</taxon>
        <taxon>Podocopida</taxon>
        <taxon>Darwinulocopina</taxon>
        <taxon>Darwinuloidea</taxon>
        <taxon>Darwinulidae</taxon>
        <taxon>Darwinula</taxon>
    </lineage>
</organism>
<keyword evidence="6" id="KW-0829">Tyrosine-protein kinase</keyword>
<comment type="catalytic activity">
    <reaction evidence="7">
        <text>L-tyrosyl-[protein] + ATP = O-phospho-L-tyrosyl-[protein] + ADP + H(+)</text>
        <dbReference type="Rhea" id="RHEA:10596"/>
        <dbReference type="Rhea" id="RHEA-COMP:10136"/>
        <dbReference type="Rhea" id="RHEA-COMP:20101"/>
        <dbReference type="ChEBI" id="CHEBI:15378"/>
        <dbReference type="ChEBI" id="CHEBI:30616"/>
        <dbReference type="ChEBI" id="CHEBI:46858"/>
        <dbReference type="ChEBI" id="CHEBI:61978"/>
        <dbReference type="ChEBI" id="CHEBI:456216"/>
        <dbReference type="EC" id="2.7.10.1"/>
    </reaction>
</comment>
<dbReference type="OrthoDB" id="3256376at2759"/>
<keyword evidence="8" id="KW-0472">Membrane</keyword>
<evidence type="ECO:0000256" key="8">
    <source>
        <dbReference type="SAM" id="Phobius"/>
    </source>
</evidence>
<dbReference type="SMART" id="SM00219">
    <property type="entry name" value="TyrKc"/>
    <property type="match status" value="1"/>
</dbReference>
<proteinExistence type="predicted"/>
<dbReference type="GO" id="GO:1990090">
    <property type="term" value="P:cellular response to nerve growth factor stimulus"/>
    <property type="evidence" value="ECO:0007669"/>
    <property type="project" value="TreeGrafter"/>
</dbReference>
<evidence type="ECO:0000256" key="4">
    <source>
        <dbReference type="ARBA" id="ARBA00022777"/>
    </source>
</evidence>
<keyword evidence="8" id="KW-1133">Transmembrane helix</keyword>
<dbReference type="GO" id="GO:0007169">
    <property type="term" value="P:cell surface receptor protein tyrosine kinase signaling pathway"/>
    <property type="evidence" value="ECO:0007669"/>
    <property type="project" value="InterPro"/>
</dbReference>
<dbReference type="EMBL" id="CAJPEV010001794">
    <property type="protein sequence ID" value="CAG0894367.1"/>
    <property type="molecule type" value="Genomic_DNA"/>
</dbReference>
<keyword evidence="11" id="KW-1185">Reference proteome</keyword>
<dbReference type="Pfam" id="PF07714">
    <property type="entry name" value="PK_Tyr_Ser-Thr"/>
    <property type="match status" value="1"/>
</dbReference>
<sequence length="430" mass="48697">MPWVILISCCTSFVVIGIPICVLLGMRHFRKRSPRNGLEVMQKKREYVQLRLLRANLQCDSDDKNATSIATTDPSHLPLVEIPLHALELKQILGKGNFGEVYFAIYNFIPEGGNDPESCKVASHYFELKVAKTCIPKLLRALPIIIGQVKFPKEGIGEEHKQDIHREAQMLAKMQHPNIIRLLGIVRSQAIGIVSEFMALGDLNGLLRKLDPKSNIFGVERGSEAQLGKLGLEDLVHVAIQVGSGLRYLTDRHFVHRDLATRNCLVGENLTVKIGDFGLSRDVYSSDYYRVRGLVILWLNFYFGHGKSLLPLRWMPPESIMYRTFSVQSDIWSFGVVLWEIFSYGKQPWFGCSNDEVLRLVISGQVQRCPENCPRSVYNIMLATWKTNPENRIPIGNALDFLHEVKSNINIYLEIQAGVVDLDILEQPIS</sequence>
<dbReference type="Gene3D" id="3.30.200.20">
    <property type="entry name" value="Phosphorylase Kinase, domain 1"/>
    <property type="match status" value="1"/>
</dbReference>
<dbReference type="Proteomes" id="UP000677054">
    <property type="component" value="Unassembled WGS sequence"/>
</dbReference>
<dbReference type="PANTHER" id="PTHR24416:SF614">
    <property type="entry name" value="PROTEIN KINASE DOMAIN-CONTAINING PROTEIN"/>
    <property type="match status" value="1"/>
</dbReference>
<gene>
    <name evidence="10" type="ORF">DSTB1V02_LOCUS8139</name>
</gene>
<protein>
    <recommendedName>
        <fullName evidence="1">receptor protein-tyrosine kinase</fullName>
        <ecNumber evidence="1">2.7.10.1</ecNumber>
    </recommendedName>
</protein>
<dbReference type="GO" id="GO:0030424">
    <property type="term" value="C:axon"/>
    <property type="evidence" value="ECO:0007669"/>
    <property type="project" value="TreeGrafter"/>
</dbReference>
<dbReference type="FunFam" id="1.10.510.10:FF:000034">
    <property type="entry name" value="Tyrosine-protein kinase receptor"/>
    <property type="match status" value="1"/>
</dbReference>
<evidence type="ECO:0000256" key="1">
    <source>
        <dbReference type="ARBA" id="ARBA00011902"/>
    </source>
</evidence>
<dbReference type="GO" id="GO:0010976">
    <property type="term" value="P:positive regulation of neuron projection development"/>
    <property type="evidence" value="ECO:0007669"/>
    <property type="project" value="TreeGrafter"/>
</dbReference>
<dbReference type="InterPro" id="IPR050122">
    <property type="entry name" value="RTK"/>
</dbReference>
<evidence type="ECO:0000313" key="10">
    <source>
        <dbReference type="EMBL" id="CAD7248321.1"/>
    </source>
</evidence>
<dbReference type="EC" id="2.7.10.1" evidence="1"/>
<keyword evidence="5" id="KW-0067">ATP-binding</keyword>
<feature type="transmembrane region" description="Helical" evidence="8">
    <location>
        <begin position="6"/>
        <end position="26"/>
    </location>
</feature>
<dbReference type="GO" id="GO:0004714">
    <property type="term" value="F:transmembrane receptor protein tyrosine kinase activity"/>
    <property type="evidence" value="ECO:0007669"/>
    <property type="project" value="UniProtKB-EC"/>
</dbReference>
<dbReference type="InterPro" id="IPR008266">
    <property type="entry name" value="Tyr_kinase_AS"/>
</dbReference>
<dbReference type="InterPro" id="IPR011009">
    <property type="entry name" value="Kinase-like_dom_sf"/>
</dbReference>
<dbReference type="PANTHER" id="PTHR24416">
    <property type="entry name" value="TYROSINE-PROTEIN KINASE RECEPTOR"/>
    <property type="match status" value="1"/>
</dbReference>
<dbReference type="SUPFAM" id="SSF56112">
    <property type="entry name" value="Protein kinase-like (PK-like)"/>
    <property type="match status" value="1"/>
</dbReference>
<keyword evidence="8" id="KW-0812">Transmembrane</keyword>
<dbReference type="GO" id="GO:0051897">
    <property type="term" value="P:positive regulation of phosphatidylinositol 3-kinase/protein kinase B signal transduction"/>
    <property type="evidence" value="ECO:0007669"/>
    <property type="project" value="TreeGrafter"/>
</dbReference>
<evidence type="ECO:0000313" key="11">
    <source>
        <dbReference type="Proteomes" id="UP000677054"/>
    </source>
</evidence>
<dbReference type="GO" id="GO:0005524">
    <property type="term" value="F:ATP binding"/>
    <property type="evidence" value="ECO:0007669"/>
    <property type="project" value="UniProtKB-KW"/>
</dbReference>
<dbReference type="GO" id="GO:0005886">
    <property type="term" value="C:plasma membrane"/>
    <property type="evidence" value="ECO:0007669"/>
    <property type="project" value="TreeGrafter"/>
</dbReference>
<evidence type="ECO:0000256" key="3">
    <source>
        <dbReference type="ARBA" id="ARBA00022741"/>
    </source>
</evidence>
<dbReference type="InterPro" id="IPR020635">
    <property type="entry name" value="Tyr_kinase_cat_dom"/>
</dbReference>
<keyword evidence="3" id="KW-0547">Nucleotide-binding</keyword>
<evidence type="ECO:0000256" key="7">
    <source>
        <dbReference type="ARBA" id="ARBA00051243"/>
    </source>
</evidence>